<dbReference type="GO" id="GO:0006352">
    <property type="term" value="P:DNA-templated transcription initiation"/>
    <property type="evidence" value="ECO:0007669"/>
    <property type="project" value="InterPro"/>
</dbReference>
<dbReference type="PANTHER" id="PTHR43133:SF63">
    <property type="entry name" value="RNA POLYMERASE SIGMA FACTOR FECI-RELATED"/>
    <property type="match status" value="1"/>
</dbReference>
<dbReference type="InterPro" id="IPR014284">
    <property type="entry name" value="RNA_pol_sigma-70_dom"/>
</dbReference>
<comment type="caution">
    <text evidence="8">The sequence shown here is derived from an EMBL/GenBank/DDBJ whole genome shotgun (WGS) entry which is preliminary data.</text>
</comment>
<evidence type="ECO:0000256" key="1">
    <source>
        <dbReference type="ARBA" id="ARBA00010641"/>
    </source>
</evidence>
<organism evidence="8 9">
    <name type="scientific">Edaphosphingomonas haloaromaticamans</name>
    <dbReference type="NCBI Taxonomy" id="653954"/>
    <lineage>
        <taxon>Bacteria</taxon>
        <taxon>Pseudomonadati</taxon>
        <taxon>Pseudomonadota</taxon>
        <taxon>Alphaproteobacteria</taxon>
        <taxon>Sphingomonadales</taxon>
        <taxon>Rhizorhabdaceae</taxon>
        <taxon>Edaphosphingomonas</taxon>
    </lineage>
</organism>
<evidence type="ECO:0000313" key="9">
    <source>
        <dbReference type="Proteomes" id="UP000179467"/>
    </source>
</evidence>
<dbReference type="Pfam" id="PF08281">
    <property type="entry name" value="Sigma70_r4_2"/>
    <property type="match status" value="1"/>
</dbReference>
<evidence type="ECO:0000256" key="3">
    <source>
        <dbReference type="ARBA" id="ARBA00023082"/>
    </source>
</evidence>
<dbReference type="AlphaFoldDB" id="A0A1S1HGV5"/>
<evidence type="ECO:0000259" key="7">
    <source>
        <dbReference type="Pfam" id="PF08281"/>
    </source>
</evidence>
<evidence type="ECO:0000256" key="2">
    <source>
        <dbReference type="ARBA" id="ARBA00023015"/>
    </source>
</evidence>
<dbReference type="Gene3D" id="1.10.1740.10">
    <property type="match status" value="1"/>
</dbReference>
<keyword evidence="9" id="KW-1185">Reference proteome</keyword>
<dbReference type="Gene3D" id="1.10.10.10">
    <property type="entry name" value="Winged helix-like DNA-binding domain superfamily/Winged helix DNA-binding domain"/>
    <property type="match status" value="1"/>
</dbReference>
<dbReference type="Proteomes" id="UP000179467">
    <property type="component" value="Unassembled WGS sequence"/>
</dbReference>
<dbReference type="PANTHER" id="PTHR43133">
    <property type="entry name" value="RNA POLYMERASE ECF-TYPE SIGMA FACTO"/>
    <property type="match status" value="1"/>
</dbReference>
<comment type="similarity">
    <text evidence="1">Belongs to the sigma-70 factor family. ECF subfamily.</text>
</comment>
<proteinExistence type="inferred from homology"/>
<dbReference type="NCBIfam" id="TIGR02937">
    <property type="entry name" value="sigma70-ECF"/>
    <property type="match status" value="1"/>
</dbReference>
<dbReference type="InterPro" id="IPR007627">
    <property type="entry name" value="RNA_pol_sigma70_r2"/>
</dbReference>
<dbReference type="InterPro" id="IPR013325">
    <property type="entry name" value="RNA_pol_sigma_r2"/>
</dbReference>
<feature type="domain" description="RNA polymerase sigma-70 region 2" evidence="6">
    <location>
        <begin position="39"/>
        <end position="102"/>
    </location>
</feature>
<evidence type="ECO:0000313" key="8">
    <source>
        <dbReference type="EMBL" id="OHT21307.1"/>
    </source>
</evidence>
<dbReference type="EMBL" id="MIPT01000001">
    <property type="protein sequence ID" value="OHT21307.1"/>
    <property type="molecule type" value="Genomic_DNA"/>
</dbReference>
<dbReference type="InterPro" id="IPR013324">
    <property type="entry name" value="RNA_pol_sigma_r3/r4-like"/>
</dbReference>
<reference evidence="8 9" key="1">
    <citation type="submission" date="2016-09" db="EMBL/GenBank/DDBJ databases">
        <title>Metabolic pathway, cell adaptation mechanisms and a novel monoxygenase revealed through proteogenomic-transcription analysis of a Sphingomonas haloaromaticamans strain degrading the fungicide ortho-phenylphenol.</title>
        <authorList>
            <person name="Perruchon C."/>
            <person name="Papadopoulou E.S."/>
            <person name="Rousidou C."/>
            <person name="Vasileiadis S."/>
            <person name="Tanou G."/>
            <person name="Amoutzias G."/>
            <person name="Molassiotis A."/>
            <person name="Karpouzas D.G."/>
        </authorList>
    </citation>
    <scope>NUCLEOTIDE SEQUENCE [LARGE SCALE GENOMIC DNA]</scope>
    <source>
        <strain evidence="8 9">P3</strain>
    </source>
</reference>
<dbReference type="InterPro" id="IPR039425">
    <property type="entry name" value="RNA_pol_sigma-70-like"/>
</dbReference>
<accession>A0A1S1HGV5</accession>
<keyword evidence="2" id="KW-0805">Transcription regulation</keyword>
<evidence type="ECO:0000256" key="5">
    <source>
        <dbReference type="SAM" id="MobiDB-lite"/>
    </source>
</evidence>
<evidence type="ECO:0000256" key="4">
    <source>
        <dbReference type="ARBA" id="ARBA00023163"/>
    </source>
</evidence>
<dbReference type="GO" id="GO:0003677">
    <property type="term" value="F:DNA binding"/>
    <property type="evidence" value="ECO:0007669"/>
    <property type="project" value="InterPro"/>
</dbReference>
<sequence>MGSGTSGLHAGPGSAGGEAAMAARGESREEESVVHEALAARYRRPLVQWFRKRGLDHEAAEDCAQESFARLYGSSTANVQNPDAYLFRVASSVLADRRRRARVRQEDRHLPIDDFDAPSEEPTPARVFEDREALARLSAALAELPARTREMFLLNRLDRASYSEIAARFGISVSAVEKHMMKVIAHLHARFGQNG</sequence>
<dbReference type="SUPFAM" id="SSF88946">
    <property type="entry name" value="Sigma2 domain of RNA polymerase sigma factors"/>
    <property type="match status" value="1"/>
</dbReference>
<keyword evidence="4" id="KW-0804">Transcription</keyword>
<dbReference type="InterPro" id="IPR013249">
    <property type="entry name" value="RNA_pol_sigma70_r4_t2"/>
</dbReference>
<feature type="domain" description="RNA polymerase sigma factor 70 region 4 type 2" evidence="7">
    <location>
        <begin position="136"/>
        <end position="187"/>
    </location>
</feature>
<name>A0A1S1HGV5_9SPHN</name>
<dbReference type="InterPro" id="IPR036388">
    <property type="entry name" value="WH-like_DNA-bd_sf"/>
</dbReference>
<dbReference type="Pfam" id="PF04542">
    <property type="entry name" value="Sigma70_r2"/>
    <property type="match status" value="1"/>
</dbReference>
<feature type="region of interest" description="Disordered" evidence="5">
    <location>
        <begin position="1"/>
        <end position="28"/>
    </location>
</feature>
<keyword evidence="3" id="KW-0731">Sigma factor</keyword>
<protein>
    <submittedName>
        <fullName evidence="8">Putative RNA polymerase sigma factor FecI</fullName>
    </submittedName>
</protein>
<evidence type="ECO:0000259" key="6">
    <source>
        <dbReference type="Pfam" id="PF04542"/>
    </source>
</evidence>
<dbReference type="SUPFAM" id="SSF88659">
    <property type="entry name" value="Sigma3 and sigma4 domains of RNA polymerase sigma factors"/>
    <property type="match status" value="1"/>
</dbReference>
<dbReference type="GO" id="GO:0016987">
    <property type="term" value="F:sigma factor activity"/>
    <property type="evidence" value="ECO:0007669"/>
    <property type="project" value="UniProtKB-KW"/>
</dbReference>
<gene>
    <name evidence="8" type="primary">fecI_2</name>
    <name evidence="8" type="ORF">BHE75_03313</name>
</gene>